<name>A0A8J4FDL1_9CHLO</name>
<proteinExistence type="predicted"/>
<dbReference type="Proteomes" id="UP000747399">
    <property type="component" value="Unassembled WGS sequence"/>
</dbReference>
<evidence type="ECO:0000313" key="3">
    <source>
        <dbReference type="Proteomes" id="UP000747399"/>
    </source>
</evidence>
<accession>A0A8J4FDL1</accession>
<evidence type="ECO:0000256" key="1">
    <source>
        <dbReference type="SAM" id="MobiDB-lite"/>
    </source>
</evidence>
<feature type="region of interest" description="Disordered" evidence="1">
    <location>
        <begin position="1"/>
        <end position="69"/>
    </location>
</feature>
<comment type="caution">
    <text evidence="2">The sequence shown here is derived from an EMBL/GenBank/DDBJ whole genome shotgun (WGS) entry which is preliminary data.</text>
</comment>
<dbReference type="EMBL" id="BNCO01000100">
    <property type="protein sequence ID" value="GIL67567.1"/>
    <property type="molecule type" value="Genomic_DNA"/>
</dbReference>
<sequence>MGGTVADRAATPAAAAEALGRRDEHLVDAVVESEAADPNLSSESPLTVPSSKSGSGSNSSSGTPSSGCHTLSAQPCESFAFCCTIPSETSAKKANTLTVLLSSVAVVAAVEEAVSGGGASSGSEGSLAPQVATDVPPAVAMAHAARKQRTNNLSRLVVSSSPLRIASYKHLAVDAVTAAAELLSQSTSTPLACSHGWSDTV</sequence>
<feature type="compositionally biased region" description="Polar residues" evidence="1">
    <location>
        <begin position="39"/>
        <end position="49"/>
    </location>
</feature>
<reference evidence="2" key="1">
    <citation type="journal article" date="2021" name="Proc. Natl. Acad. Sci. U.S.A.">
        <title>Three genomes in the algal genus Volvox reveal the fate of a haploid sex-determining region after a transition to homothallism.</title>
        <authorList>
            <person name="Yamamoto K."/>
            <person name="Hamaji T."/>
            <person name="Kawai-Toyooka H."/>
            <person name="Matsuzaki R."/>
            <person name="Takahashi F."/>
            <person name="Nishimura Y."/>
            <person name="Kawachi M."/>
            <person name="Noguchi H."/>
            <person name="Minakuchi Y."/>
            <person name="Umen J.G."/>
            <person name="Toyoda A."/>
            <person name="Nozaki H."/>
        </authorList>
    </citation>
    <scope>NUCLEOTIDE SEQUENCE</scope>
    <source>
        <strain evidence="2">NIES-3780</strain>
    </source>
</reference>
<gene>
    <name evidence="2" type="ORF">Vafri_20922</name>
</gene>
<feature type="compositionally biased region" description="Low complexity" evidence="1">
    <location>
        <begin position="50"/>
        <end position="67"/>
    </location>
</feature>
<organism evidence="2 3">
    <name type="scientific">Volvox africanus</name>
    <dbReference type="NCBI Taxonomy" id="51714"/>
    <lineage>
        <taxon>Eukaryota</taxon>
        <taxon>Viridiplantae</taxon>
        <taxon>Chlorophyta</taxon>
        <taxon>core chlorophytes</taxon>
        <taxon>Chlorophyceae</taxon>
        <taxon>CS clade</taxon>
        <taxon>Chlamydomonadales</taxon>
        <taxon>Volvocaceae</taxon>
        <taxon>Volvox</taxon>
    </lineage>
</organism>
<dbReference type="AlphaFoldDB" id="A0A8J4FDL1"/>
<protein>
    <submittedName>
        <fullName evidence="2">Uncharacterized protein</fullName>
    </submittedName>
</protein>
<feature type="compositionally biased region" description="Low complexity" evidence="1">
    <location>
        <begin position="1"/>
        <end position="18"/>
    </location>
</feature>
<evidence type="ECO:0000313" key="2">
    <source>
        <dbReference type="EMBL" id="GIL67567.1"/>
    </source>
</evidence>
<keyword evidence="3" id="KW-1185">Reference proteome</keyword>